<feature type="transmembrane region" description="Helical" evidence="1">
    <location>
        <begin position="341"/>
        <end position="365"/>
    </location>
</feature>
<feature type="transmembrane region" description="Helical" evidence="1">
    <location>
        <begin position="151"/>
        <end position="176"/>
    </location>
</feature>
<feature type="transmembrane region" description="Helical" evidence="1">
    <location>
        <begin position="21"/>
        <end position="43"/>
    </location>
</feature>
<dbReference type="RefSeq" id="WP_271174477.1">
    <property type="nucleotide sequence ID" value="NZ_BSEJ01000017.1"/>
</dbReference>
<accession>A0A9W6H660</accession>
<comment type="caution">
    <text evidence="2">The sequence shown here is derived from an EMBL/GenBank/DDBJ whole genome shotgun (WGS) entry which is preliminary data.</text>
</comment>
<reference evidence="2" key="1">
    <citation type="journal article" date="2014" name="Int. J. Syst. Evol. Microbiol.">
        <title>Complete genome sequence of Corynebacterium casei LMG S-19264T (=DSM 44701T), isolated from a smear-ripened cheese.</title>
        <authorList>
            <consortium name="US DOE Joint Genome Institute (JGI-PGF)"/>
            <person name="Walter F."/>
            <person name="Albersmeier A."/>
            <person name="Kalinowski J."/>
            <person name="Ruckert C."/>
        </authorList>
    </citation>
    <scope>NUCLEOTIDE SEQUENCE</scope>
    <source>
        <strain evidence="2">VKM Ac-1020</strain>
    </source>
</reference>
<dbReference type="EMBL" id="BSEJ01000017">
    <property type="protein sequence ID" value="GLJ62795.1"/>
    <property type="molecule type" value="Genomic_DNA"/>
</dbReference>
<evidence type="ECO:0000313" key="3">
    <source>
        <dbReference type="Proteomes" id="UP001142462"/>
    </source>
</evidence>
<feature type="transmembrane region" description="Helical" evidence="1">
    <location>
        <begin position="99"/>
        <end position="117"/>
    </location>
</feature>
<keyword evidence="3" id="KW-1185">Reference proteome</keyword>
<protein>
    <submittedName>
        <fullName evidence="2">Uncharacterized protein</fullName>
    </submittedName>
</protein>
<feature type="transmembrane region" description="Helical" evidence="1">
    <location>
        <begin position="188"/>
        <end position="215"/>
    </location>
</feature>
<dbReference type="Proteomes" id="UP001142462">
    <property type="component" value="Unassembled WGS sequence"/>
</dbReference>
<keyword evidence="1" id="KW-1133">Transmembrane helix</keyword>
<feature type="transmembrane region" description="Helical" evidence="1">
    <location>
        <begin position="63"/>
        <end position="87"/>
    </location>
</feature>
<keyword evidence="1" id="KW-0812">Transmembrane</keyword>
<name>A0A9W6H660_9MICO</name>
<feature type="transmembrane region" description="Helical" evidence="1">
    <location>
        <begin position="227"/>
        <end position="247"/>
    </location>
</feature>
<organism evidence="2 3">
    <name type="scientific">Microbacterium barkeri</name>
    <dbReference type="NCBI Taxonomy" id="33917"/>
    <lineage>
        <taxon>Bacteria</taxon>
        <taxon>Bacillati</taxon>
        <taxon>Actinomycetota</taxon>
        <taxon>Actinomycetes</taxon>
        <taxon>Micrococcales</taxon>
        <taxon>Microbacteriaceae</taxon>
        <taxon>Microbacterium</taxon>
    </lineage>
</organism>
<gene>
    <name evidence="2" type="ORF">GCM10017576_29260</name>
</gene>
<proteinExistence type="predicted"/>
<reference evidence="2" key="2">
    <citation type="submission" date="2023-01" db="EMBL/GenBank/DDBJ databases">
        <authorList>
            <person name="Sun Q."/>
            <person name="Evtushenko L."/>
        </authorList>
    </citation>
    <scope>NUCLEOTIDE SEQUENCE</scope>
    <source>
        <strain evidence="2">VKM Ac-1020</strain>
    </source>
</reference>
<sequence length="373" mass="38197">MDIRTQIPNPAPTIRPPASRPLTWVGVALATVALAAAGVWLVAPDAGPFAEGGTPLEQLLGGPAPFASSAAGAILALAGVLALAAGLASLAGWRSLDRAAPAFALIASLAVALGLVGFDGIVIAGYTLATLVPIGVVVVIALLARRRPLAAVALAVPVVAVVVLAVTGVFPIGMFYARFTESVLDDPVRFVGALGLTVFAGVWMGWAATSTAAALPRMGAFVQRHRVVITVFAALCPAPYVVARLTWLTPWPLFGGDLEAFAEHPDMFVTGLLLGAAMLLGAVLTLGLVLPWGERAPRWVPGIGGQPVPIALAVVPALSVAVLFTAGGVQELGLIVSGQLHGASALVLPFWAWGPLLALATWGYARKRMAEVR</sequence>
<feature type="transmembrane region" description="Helical" evidence="1">
    <location>
        <begin position="310"/>
        <end position="329"/>
    </location>
</feature>
<feature type="transmembrane region" description="Helical" evidence="1">
    <location>
        <begin position="267"/>
        <end position="290"/>
    </location>
</feature>
<keyword evidence="1" id="KW-0472">Membrane</keyword>
<feature type="transmembrane region" description="Helical" evidence="1">
    <location>
        <begin position="123"/>
        <end position="144"/>
    </location>
</feature>
<evidence type="ECO:0000256" key="1">
    <source>
        <dbReference type="SAM" id="Phobius"/>
    </source>
</evidence>
<dbReference type="AlphaFoldDB" id="A0A9W6H660"/>
<evidence type="ECO:0000313" key="2">
    <source>
        <dbReference type="EMBL" id="GLJ62795.1"/>
    </source>
</evidence>